<name>A0A845EYU4_9BACL</name>
<dbReference type="RefSeq" id="WP_098443272.1">
    <property type="nucleotide sequence ID" value="NZ_JAIVAE010000002.1"/>
</dbReference>
<protein>
    <submittedName>
        <fullName evidence="1">Uncharacterized protein</fullName>
    </submittedName>
</protein>
<organism evidence="1 2">
    <name type="scientific">Guptibacillus hwajinpoensis</name>
    <dbReference type="NCBI Taxonomy" id="208199"/>
    <lineage>
        <taxon>Bacteria</taxon>
        <taxon>Bacillati</taxon>
        <taxon>Bacillota</taxon>
        <taxon>Bacilli</taxon>
        <taxon>Bacillales</taxon>
        <taxon>Guptibacillaceae</taxon>
        <taxon>Guptibacillus</taxon>
    </lineage>
</organism>
<dbReference type="Proteomes" id="UP000447833">
    <property type="component" value="Unassembled WGS sequence"/>
</dbReference>
<reference evidence="1 2" key="1">
    <citation type="submission" date="2019-11" db="EMBL/GenBank/DDBJ databases">
        <title>Genome sequences of 17 halophilic strains isolated from different environments.</title>
        <authorList>
            <person name="Furrow R.E."/>
        </authorList>
    </citation>
    <scope>NUCLEOTIDE SEQUENCE [LARGE SCALE GENOMIC DNA]</scope>
    <source>
        <strain evidence="1 2">22506_14_FS</strain>
    </source>
</reference>
<sequence>MNLNEIWNPFLNRLAESTYVNTVSKQTITGIPFLYLTVNSNIRKAEIEMLIKLEAAKSMRGKQLRMEYSFVREEEQLLVYRVRFLVPQEKMFCCGNLCPDCIRFRN</sequence>
<evidence type="ECO:0000313" key="2">
    <source>
        <dbReference type="Proteomes" id="UP000447833"/>
    </source>
</evidence>
<comment type="caution">
    <text evidence="1">The sequence shown here is derived from an EMBL/GenBank/DDBJ whole genome shotgun (WGS) entry which is preliminary data.</text>
</comment>
<proteinExistence type="predicted"/>
<gene>
    <name evidence="1" type="ORF">GLW07_09910</name>
</gene>
<evidence type="ECO:0000313" key="1">
    <source>
        <dbReference type="EMBL" id="MYL63666.1"/>
    </source>
</evidence>
<dbReference type="EMBL" id="WMEY01000003">
    <property type="protein sequence ID" value="MYL63666.1"/>
    <property type="molecule type" value="Genomic_DNA"/>
</dbReference>
<accession>A0A845EYU4</accession>
<dbReference type="AlphaFoldDB" id="A0A845EYU4"/>